<organism evidence="4 5">
    <name type="scientific">Coemansia erecta</name>
    <dbReference type="NCBI Taxonomy" id="147472"/>
    <lineage>
        <taxon>Eukaryota</taxon>
        <taxon>Fungi</taxon>
        <taxon>Fungi incertae sedis</taxon>
        <taxon>Zoopagomycota</taxon>
        <taxon>Kickxellomycotina</taxon>
        <taxon>Kickxellomycetes</taxon>
        <taxon>Kickxellales</taxon>
        <taxon>Kickxellaceae</taxon>
        <taxon>Coemansia</taxon>
    </lineage>
</organism>
<feature type="compositionally biased region" description="Low complexity" evidence="2">
    <location>
        <begin position="305"/>
        <end position="314"/>
    </location>
</feature>
<feature type="region of interest" description="Disordered" evidence="2">
    <location>
        <begin position="1403"/>
        <end position="1433"/>
    </location>
</feature>
<feature type="compositionally biased region" description="Polar residues" evidence="2">
    <location>
        <begin position="451"/>
        <end position="468"/>
    </location>
</feature>
<feature type="compositionally biased region" description="Acidic residues" evidence="2">
    <location>
        <begin position="411"/>
        <end position="423"/>
    </location>
</feature>
<feature type="compositionally biased region" description="Polar residues" evidence="2">
    <location>
        <begin position="357"/>
        <end position="380"/>
    </location>
</feature>
<keyword evidence="5" id="KW-1185">Reference proteome</keyword>
<feature type="domain" description="Up-regulated during septation protein 1" evidence="3">
    <location>
        <begin position="648"/>
        <end position="768"/>
    </location>
</feature>
<dbReference type="PANTHER" id="PTHR45615:SF80">
    <property type="entry name" value="GRIP DOMAIN-CONTAINING PROTEIN"/>
    <property type="match status" value="1"/>
</dbReference>
<name>A0A9W7XRW0_9FUNG</name>
<dbReference type="EMBL" id="JANBOJ010000382">
    <property type="protein sequence ID" value="KAJ1719536.1"/>
    <property type="molecule type" value="Genomic_DNA"/>
</dbReference>
<evidence type="ECO:0000256" key="2">
    <source>
        <dbReference type="SAM" id="MobiDB-lite"/>
    </source>
</evidence>
<feature type="compositionally biased region" description="Polar residues" evidence="2">
    <location>
        <begin position="567"/>
        <end position="580"/>
    </location>
</feature>
<feature type="compositionally biased region" description="Basic and acidic residues" evidence="2">
    <location>
        <begin position="9"/>
        <end position="19"/>
    </location>
</feature>
<dbReference type="InterPro" id="IPR029191">
    <property type="entry name" value="Uds1"/>
</dbReference>
<feature type="compositionally biased region" description="Polar residues" evidence="2">
    <location>
        <begin position="1358"/>
        <end position="1371"/>
    </location>
</feature>
<dbReference type="PANTHER" id="PTHR45615">
    <property type="entry name" value="MYOSIN HEAVY CHAIN, NON-MUSCLE"/>
    <property type="match status" value="1"/>
</dbReference>
<feature type="compositionally biased region" description="Polar residues" evidence="2">
    <location>
        <begin position="265"/>
        <end position="277"/>
    </location>
</feature>
<feature type="compositionally biased region" description="Basic and acidic residues" evidence="2">
    <location>
        <begin position="228"/>
        <end position="238"/>
    </location>
</feature>
<feature type="compositionally biased region" description="Low complexity" evidence="2">
    <location>
        <begin position="1574"/>
        <end position="1596"/>
    </location>
</feature>
<accession>A0A9W7XRW0</accession>
<dbReference type="Proteomes" id="UP001149813">
    <property type="component" value="Unassembled WGS sequence"/>
</dbReference>
<feature type="coiled-coil region" evidence="1">
    <location>
        <begin position="1519"/>
        <end position="1546"/>
    </location>
</feature>
<feature type="compositionally biased region" description="Low complexity" evidence="2">
    <location>
        <begin position="22"/>
        <end position="35"/>
    </location>
</feature>
<evidence type="ECO:0000313" key="5">
    <source>
        <dbReference type="Proteomes" id="UP001149813"/>
    </source>
</evidence>
<feature type="region of interest" description="Disordered" evidence="2">
    <location>
        <begin position="1"/>
        <end position="52"/>
    </location>
</feature>
<feature type="compositionally biased region" description="Low complexity" evidence="2">
    <location>
        <begin position="1406"/>
        <end position="1422"/>
    </location>
</feature>
<reference evidence="4" key="1">
    <citation type="submission" date="2022-07" db="EMBL/GenBank/DDBJ databases">
        <title>Phylogenomic reconstructions and comparative analyses of Kickxellomycotina fungi.</title>
        <authorList>
            <person name="Reynolds N.K."/>
            <person name="Stajich J.E."/>
            <person name="Barry K."/>
            <person name="Grigoriev I.V."/>
            <person name="Crous P."/>
            <person name="Smith M.E."/>
        </authorList>
    </citation>
    <scope>NUCLEOTIDE SEQUENCE</scope>
    <source>
        <strain evidence="4">NBRC 32514</strain>
    </source>
</reference>
<feature type="compositionally biased region" description="Basic and acidic residues" evidence="2">
    <location>
        <begin position="797"/>
        <end position="806"/>
    </location>
</feature>
<keyword evidence="1" id="KW-0175">Coiled coil</keyword>
<evidence type="ECO:0000259" key="3">
    <source>
        <dbReference type="Pfam" id="PF15456"/>
    </source>
</evidence>
<feature type="compositionally biased region" description="Polar residues" evidence="2">
    <location>
        <begin position="38"/>
        <end position="50"/>
    </location>
</feature>
<feature type="region of interest" description="Disordered" evidence="2">
    <location>
        <begin position="692"/>
        <end position="712"/>
    </location>
</feature>
<sequence>MKRLLRGGKSSDKKGDDAHSPSPATSTKKSWAAASGISALQQSRLRSGSHPQIRHLAMEGHVGPVTKATMDEIRRDAGSSASNLKINSLGFVPTAASPAAPGRASLDARASMAGDADDRLGYAEVSARAPASSWGSEDSASHFPPRTTSAVLMSPAPPPIDTTSAEVRRTRSPPPSSAALEDAGSGTPATAPAIMSMPALPQQQQQQPQPQPQHTPSPTQNPIPSSDGPRRIISEKIKTLATRFSNSNLKEPADHAPSPIRRRPSNTPSVSERVSQFDSHEIANDPRSFGLFGRFGVVTGASPASGMHSRSSSISGGGSALSGFAPHYASPSGSPSQPPSALASEPATPAGRRPQSMIYSTGSTPGITASDSIDSVSGFESTRSRSRGSRTSNPGPAEAARPATSSYINDYELEDSDDDDGEPETVPTYRPSLRGKVALDHQSTMAAGVQLNFSRASTQSKNTGSVGSTGYRGMRSDAPGKRRGSLRSAFNTPDDAAASAAADPPVSYRRAGAVVPVVTSAAASAATAPAPATSSAAVMAATTASLAELQRSISASSHKNDGLGRARSQSHAPSVQQPQPASAAITPSDDVAPKRASTGDLPAENRSILSFTSTLLDGLATALQTSGKPFDGVLSTASSGSVATAASLVESLIETSSTSKALSPAEHERCMLEAAALKQRVQAARTRLTSEIRTRDAAKSAADAGTKSSGTGVGIFNKSKHASNAQLNEDFEYASSRVQQTEADIVEHETKQRVVEAALHAHQTAVLAAAVRTLVAEAVRGRAEAQQTGELAQQAIDKAKHDREQMQQENSQAQQRLEAQVRALQNENQGVTSESQFAQHSAGLTIERLTGELTALREQKIAAEQRAASLERRLDEALLHSQEVQQAAVSAEAQASAANSEAANSRQCIRVFSEGLRSLAAPLRVLGSVHDSTEKLRALSVNDVTPTQTPPSTPTLALKSGPTPAALSVDALEALPLESCDAEHAAAAMGLLNATVSACASLCAEAMRVGDTHGRLQRDLATEKRLREAQGLAISQQREKLARHDQEVKDATESLVEEHRQAEELWTDERQRLLDNIERLTQDVNTLRIEPVAVVGSIEAVVPSQPSPALSSSAEEAELRERISQLEAQIAEHVRREAAHDAKILSESSEPKEALLGDYMRKLRDASTMLTSAATTAVEGSPEVSGHRLASGIPPNAARRLSRRKSLSTLDDLRTSANIHTTTFVRDTQNPETTRRAPVATADAQTMTEGIFGIANASASSDDGVNQMLLAYSEKLMSKEDLLRNREDELEAIRASAAEIEAAIFNLLPSSKQPAYGGIGRSSLNASPPMANVAWSYGTLPQYHHNHQQQQQQPHYQSASKPSSTNGSLRNRSASFFQGLRTSYLGSADGLDVSGAPPLSIHTDTRSLSSASRSVSASVSGSPRIPERPGVINSAPTKLTAADGVPQLIRSLLPLMQIVSSEVRRLKGLVYDLEEQSRGTRVELFHTQEELSNLQDYCSRRAKEEEAVQHDITHVLGQISRLRTRVLELEAEKRKHEIESDRLRSECRRIGDLTAEKVLGLIVERIGTSDWARSKQTATDTASDSASSQADSESSKMPARFANVSKVAISHPEAGDIRAEFNELMHQVIARRDEDVERLKAVADAWRADAQKTARAAEAKAWNTSTRGIQTI</sequence>
<gene>
    <name evidence="4" type="ORF">LPJ53_005714</name>
</gene>
<feature type="compositionally biased region" description="Pro residues" evidence="2">
    <location>
        <begin position="209"/>
        <end position="221"/>
    </location>
</feature>
<comment type="caution">
    <text evidence="4">The sequence shown here is derived from an EMBL/GenBank/DDBJ whole genome shotgun (WGS) entry which is preliminary data.</text>
</comment>
<evidence type="ECO:0000313" key="4">
    <source>
        <dbReference type="EMBL" id="KAJ1719536.1"/>
    </source>
</evidence>
<feature type="region of interest" description="Disordered" evidence="2">
    <location>
        <begin position="1572"/>
        <end position="1598"/>
    </location>
</feature>
<evidence type="ECO:0000256" key="1">
    <source>
        <dbReference type="SAM" id="Coils"/>
    </source>
</evidence>
<feature type="region of interest" description="Disordered" evidence="2">
    <location>
        <begin position="451"/>
        <end position="505"/>
    </location>
</feature>
<dbReference type="Pfam" id="PF15456">
    <property type="entry name" value="Uds1"/>
    <property type="match status" value="1"/>
</dbReference>
<feature type="compositionally biased region" description="Low complexity" evidence="2">
    <location>
        <begin position="1348"/>
        <end position="1357"/>
    </location>
</feature>
<protein>
    <recommendedName>
        <fullName evidence="3">Up-regulated during septation protein 1 domain-containing protein</fullName>
    </recommendedName>
</protein>
<feature type="compositionally biased region" description="Low complexity" evidence="2">
    <location>
        <begin position="329"/>
        <end position="347"/>
    </location>
</feature>
<feature type="coiled-coil region" evidence="1">
    <location>
        <begin position="1034"/>
        <end position="1136"/>
    </location>
</feature>
<feature type="region of interest" description="Disordered" evidence="2">
    <location>
        <begin position="1344"/>
        <end position="1371"/>
    </location>
</feature>
<dbReference type="OrthoDB" id="5569911at2759"/>
<feature type="region of interest" description="Disordered" evidence="2">
    <location>
        <begin position="124"/>
        <end position="435"/>
    </location>
</feature>
<proteinExistence type="predicted"/>
<feature type="compositionally biased region" description="Low complexity" evidence="2">
    <location>
        <begin position="493"/>
        <end position="505"/>
    </location>
</feature>
<feature type="region of interest" description="Disordered" evidence="2">
    <location>
        <begin position="797"/>
        <end position="816"/>
    </location>
</feature>
<feature type="region of interest" description="Disordered" evidence="2">
    <location>
        <begin position="555"/>
        <end position="601"/>
    </location>
</feature>